<keyword evidence="4" id="KW-1185">Reference proteome</keyword>
<keyword evidence="3" id="KW-0808">Transferase</keyword>
<dbReference type="KEGG" id="grc:GI584_20420"/>
<dbReference type="Gene3D" id="3.40.50.2000">
    <property type="entry name" value="Glycogen Phosphorylase B"/>
    <property type="match status" value="2"/>
</dbReference>
<dbReference type="GO" id="GO:0016757">
    <property type="term" value="F:glycosyltransferase activity"/>
    <property type="evidence" value="ECO:0007669"/>
    <property type="project" value="InterPro"/>
</dbReference>
<dbReference type="AlphaFoldDB" id="A0A5Q2TRB0"/>
<dbReference type="InterPro" id="IPR001296">
    <property type="entry name" value="Glyco_trans_1"/>
</dbReference>
<accession>A0A5Q2TRB0</accession>
<evidence type="ECO:0000313" key="4">
    <source>
        <dbReference type="Proteomes" id="UP000339690"/>
    </source>
</evidence>
<sequence>MNYGGAGKMLSFLANNLNRLGYQVSVYTYASDNNHYFLDKEIKYIPGNKAQTSIYSKKTLPIFQMRRVIEATNPDLIISFLNNSNFLSILSAAFKNIPVIICERSDPYNEKSLSLSFMRSFYRFASGAVFQTEGAKEYYKEIIRKKSIVIPNPVTIDREERIPSGSKKNEIAFVARFNIKQKRQDVMVKAFYKVVETHRDIKLVFYGDGPDLLKVQEMVKEYNLSDNVFFAGKVNDVKNKLKNSRMFVLTSDYEGIPNALIEAMAVGLPVVTTNCSPGGAELLIENGKNGLIVPTGEVDKIASAILFLIERPEVAEQYGEEAQKVIEKYYPKDIIKMWTDYINDVIKSG</sequence>
<protein>
    <submittedName>
        <fullName evidence="3">Glycosyltransferase</fullName>
    </submittedName>
</protein>
<evidence type="ECO:0000313" key="3">
    <source>
        <dbReference type="EMBL" id="QGH36260.1"/>
    </source>
</evidence>
<reference evidence="3 4" key="1">
    <citation type="submission" date="2019-11" db="EMBL/GenBank/DDBJ databases">
        <title>Gracilibacillus salitolerans sp. nov., a moderate halophile isolated from a saline soil in northwest China.</title>
        <authorList>
            <person name="Gan L."/>
        </authorList>
    </citation>
    <scope>NUCLEOTIDE SEQUENCE [LARGE SCALE GENOMIC DNA]</scope>
    <source>
        <strain evidence="3 4">SCU50</strain>
    </source>
</reference>
<evidence type="ECO:0000259" key="1">
    <source>
        <dbReference type="Pfam" id="PF00534"/>
    </source>
</evidence>
<dbReference type="EMBL" id="CP045915">
    <property type="protein sequence ID" value="QGH36260.1"/>
    <property type="molecule type" value="Genomic_DNA"/>
</dbReference>
<dbReference type="InterPro" id="IPR028098">
    <property type="entry name" value="Glyco_trans_4-like_N"/>
</dbReference>
<evidence type="ECO:0000259" key="2">
    <source>
        <dbReference type="Pfam" id="PF13439"/>
    </source>
</evidence>
<feature type="domain" description="Glycosyltransferase subfamily 4-like N-terminal" evidence="2">
    <location>
        <begin position="3"/>
        <end position="158"/>
    </location>
</feature>
<organism evidence="3 4">
    <name type="scientific">Gracilibacillus salitolerans</name>
    <dbReference type="NCBI Taxonomy" id="2663022"/>
    <lineage>
        <taxon>Bacteria</taxon>
        <taxon>Bacillati</taxon>
        <taxon>Bacillota</taxon>
        <taxon>Bacilli</taxon>
        <taxon>Bacillales</taxon>
        <taxon>Bacillaceae</taxon>
        <taxon>Gracilibacillus</taxon>
    </lineage>
</organism>
<dbReference type="Proteomes" id="UP000339690">
    <property type="component" value="Chromosome"/>
</dbReference>
<name>A0A5Q2TRB0_9BACI</name>
<dbReference type="PANTHER" id="PTHR12526">
    <property type="entry name" value="GLYCOSYLTRANSFERASE"/>
    <property type="match status" value="1"/>
</dbReference>
<feature type="domain" description="Glycosyl transferase family 1" evidence="1">
    <location>
        <begin position="163"/>
        <end position="324"/>
    </location>
</feature>
<proteinExistence type="predicted"/>
<dbReference type="SUPFAM" id="SSF53756">
    <property type="entry name" value="UDP-Glycosyltransferase/glycogen phosphorylase"/>
    <property type="match status" value="1"/>
</dbReference>
<dbReference type="PANTHER" id="PTHR12526:SF630">
    <property type="entry name" value="GLYCOSYLTRANSFERASE"/>
    <property type="match status" value="1"/>
</dbReference>
<dbReference type="Pfam" id="PF13439">
    <property type="entry name" value="Glyco_transf_4"/>
    <property type="match status" value="1"/>
</dbReference>
<dbReference type="Pfam" id="PF00534">
    <property type="entry name" value="Glycos_transf_1"/>
    <property type="match status" value="1"/>
</dbReference>
<gene>
    <name evidence="3" type="ORF">GI584_20420</name>
</gene>